<dbReference type="PANTHER" id="PTHR47972:SF16">
    <property type="entry name" value="KINESIN-LIKE PROTEIN"/>
    <property type="match status" value="1"/>
</dbReference>
<sequence length="752" mass="84913">MNRSSSSLSLPPRGNPRVTDHHLRGSTSTSPSLSSSHHRLRGSSPASSSLSSSLSLPQRSSTITGQIIFFEFHNVDEVGCEASKHLAMDDNQFMVVMSKSSLTQSNTMIPKKFVQKIQLDELCTSCKPFFSPPVNVKKQLSDVRFGMFTIRISRKICLGEWGRKKWQLEIKNELTGKCRTTIGRKWLTFARENQLLVDDHVVFRVLPSTMELVLVGVYRHNPATPHRASFGVRPHEAPTRDQDLSEVLQKFKDEIKLRDEELEAKEETIRTLRNERFLLEQRISGLVKTQADKIDFLENKIQQELAVANSTLAIMNSEIASLQSNLKDIDRKNESILRMQGARLAELEVLFKEEQLMRKRYFNTIEGKIRVFCRIRPFTGKEIADEERGATTSLDEFTLTHPHRGELKKHTFHRIFDGCATQEDVFEDTKYLVQSAVDGYNVCIFAYGQTGSGKTYTIYGSETNPGLIPRATAELFKIMSRDRNKFSFSLKAYMVELYRETFVDLLLPKNSKSLKLDIKKDPKGMVFVENATVLSISTYDELKSVIQSGLEQRHIAGTQMNAESSRSHVILSIFIESTNLQIQSVGRGKLSFVDLAGSERNKKSCSSGSELKEAQSINKSLSALGDVIKALSERNQHIPYRNDKLTMLMSYSLAGNAKTLMFINVSPAESNMDETYCSLLFASRVRLIANDPTKNVASKEEDQEQSTKPSSSSSSLFSSLPKPKPKPKPRLHLSSNPFRNLNKPKQSHLFSI</sequence>
<dbReference type="AlphaFoldDB" id="A0A6P5RZ02"/>
<dbReference type="InterPro" id="IPR036961">
    <property type="entry name" value="Kinesin_motor_dom_sf"/>
</dbReference>
<dbReference type="KEGG" id="pavi:110753393"/>
<dbReference type="Pfam" id="PF00225">
    <property type="entry name" value="Kinesin"/>
    <property type="match status" value="1"/>
</dbReference>
<keyword evidence="4" id="KW-0805">Transcription regulation</keyword>
<feature type="coiled-coil region" evidence="11">
    <location>
        <begin position="312"/>
        <end position="339"/>
    </location>
</feature>
<evidence type="ECO:0000259" key="13">
    <source>
        <dbReference type="PROSITE" id="PS50067"/>
    </source>
</evidence>
<evidence type="ECO:0000256" key="1">
    <source>
        <dbReference type="ARBA" id="ARBA00004123"/>
    </source>
</evidence>
<feature type="region of interest" description="Disordered" evidence="12">
    <location>
        <begin position="694"/>
        <end position="752"/>
    </location>
</feature>
<dbReference type="SUPFAM" id="SSF52540">
    <property type="entry name" value="P-loop containing nucleoside triphosphate hydrolases"/>
    <property type="match status" value="1"/>
</dbReference>
<keyword evidence="8" id="KW-0539">Nucleus</keyword>
<dbReference type="InterPro" id="IPR019821">
    <property type="entry name" value="Kinesin_motor_CS"/>
</dbReference>
<reference evidence="15" key="1">
    <citation type="submission" date="2025-08" db="UniProtKB">
        <authorList>
            <consortium name="RefSeq"/>
        </authorList>
    </citation>
    <scope>IDENTIFICATION</scope>
</reference>
<evidence type="ECO:0000313" key="14">
    <source>
        <dbReference type="Proteomes" id="UP000515124"/>
    </source>
</evidence>
<dbReference type="PROSITE" id="PS00411">
    <property type="entry name" value="KINESIN_MOTOR_1"/>
    <property type="match status" value="1"/>
</dbReference>
<protein>
    <recommendedName>
        <fullName evidence="10">Kinesin-like protein</fullName>
    </recommendedName>
</protein>
<dbReference type="Gene3D" id="3.40.850.10">
    <property type="entry name" value="Kinesin motor domain"/>
    <property type="match status" value="1"/>
</dbReference>
<dbReference type="GO" id="GO:0007018">
    <property type="term" value="P:microtubule-based movement"/>
    <property type="evidence" value="ECO:0007669"/>
    <property type="project" value="InterPro"/>
</dbReference>
<evidence type="ECO:0000256" key="3">
    <source>
        <dbReference type="ARBA" id="ARBA00022840"/>
    </source>
</evidence>
<dbReference type="GO" id="GO:0008017">
    <property type="term" value="F:microtubule binding"/>
    <property type="evidence" value="ECO:0007669"/>
    <property type="project" value="InterPro"/>
</dbReference>
<keyword evidence="14" id="KW-1185">Reference proteome</keyword>
<evidence type="ECO:0000256" key="6">
    <source>
        <dbReference type="ARBA" id="ARBA00023163"/>
    </source>
</evidence>
<dbReference type="SMART" id="SM00129">
    <property type="entry name" value="KISc"/>
    <property type="match status" value="1"/>
</dbReference>
<keyword evidence="7 9" id="KW-0505">Motor protein</keyword>
<evidence type="ECO:0000256" key="7">
    <source>
        <dbReference type="ARBA" id="ARBA00023175"/>
    </source>
</evidence>
<comment type="subcellular location">
    <subcellularLocation>
        <location evidence="1">Nucleus</location>
    </subcellularLocation>
</comment>
<feature type="compositionally biased region" description="Low complexity" evidence="12">
    <location>
        <begin position="706"/>
        <end position="721"/>
    </location>
</feature>
<proteinExistence type="inferred from homology"/>
<evidence type="ECO:0000313" key="15">
    <source>
        <dbReference type="RefSeq" id="XP_021809990.1"/>
    </source>
</evidence>
<feature type="compositionally biased region" description="Low complexity" evidence="12">
    <location>
        <begin position="42"/>
        <end position="56"/>
    </location>
</feature>
<comment type="similarity">
    <text evidence="9 10">Belongs to the TRAFAC class myosin-kinesin ATPase superfamily. Kinesin family.</text>
</comment>
<dbReference type="GO" id="GO:0005524">
    <property type="term" value="F:ATP binding"/>
    <property type="evidence" value="ECO:0007669"/>
    <property type="project" value="UniProtKB-UniRule"/>
</dbReference>
<dbReference type="SUPFAM" id="SSF101936">
    <property type="entry name" value="DNA-binding pseudobarrel domain"/>
    <property type="match status" value="1"/>
</dbReference>
<dbReference type="RefSeq" id="XP_021809990.1">
    <property type="nucleotide sequence ID" value="XM_021954298.1"/>
</dbReference>
<dbReference type="PRINTS" id="PR00380">
    <property type="entry name" value="KINESINHEAVY"/>
</dbReference>
<dbReference type="InterPro" id="IPR001752">
    <property type="entry name" value="Kinesin_motor_dom"/>
</dbReference>
<evidence type="ECO:0000256" key="8">
    <source>
        <dbReference type="ARBA" id="ARBA00023242"/>
    </source>
</evidence>
<feature type="binding site" evidence="9">
    <location>
        <begin position="448"/>
        <end position="455"/>
    </location>
    <ligand>
        <name>ATP</name>
        <dbReference type="ChEBI" id="CHEBI:30616"/>
    </ligand>
</feature>
<feature type="domain" description="Kinesin motor" evidence="13">
    <location>
        <begin position="368"/>
        <end position="688"/>
    </location>
</feature>
<dbReference type="CDD" id="cd01366">
    <property type="entry name" value="KISc_C_terminal"/>
    <property type="match status" value="1"/>
</dbReference>
<feature type="compositionally biased region" description="Low complexity" evidence="12">
    <location>
        <begin position="1"/>
        <end position="12"/>
    </location>
</feature>
<feature type="region of interest" description="Disordered" evidence="12">
    <location>
        <begin position="1"/>
        <end position="56"/>
    </location>
</feature>
<dbReference type="GO" id="GO:0003777">
    <property type="term" value="F:microtubule motor activity"/>
    <property type="evidence" value="ECO:0007669"/>
    <property type="project" value="InterPro"/>
</dbReference>
<dbReference type="GO" id="GO:0005874">
    <property type="term" value="C:microtubule"/>
    <property type="evidence" value="ECO:0007669"/>
    <property type="project" value="UniProtKB-KW"/>
</dbReference>
<evidence type="ECO:0000256" key="5">
    <source>
        <dbReference type="ARBA" id="ARBA00023125"/>
    </source>
</evidence>
<keyword evidence="5" id="KW-0238">DNA-binding</keyword>
<feature type="coiled-coil region" evidence="11">
    <location>
        <begin position="248"/>
        <end position="282"/>
    </location>
</feature>
<evidence type="ECO:0000256" key="2">
    <source>
        <dbReference type="ARBA" id="ARBA00022741"/>
    </source>
</evidence>
<dbReference type="SMART" id="SM01019">
    <property type="entry name" value="B3"/>
    <property type="match status" value="1"/>
</dbReference>
<organism evidence="14 15">
    <name type="scientific">Prunus avium</name>
    <name type="common">Cherry</name>
    <name type="synonym">Cerasus avium</name>
    <dbReference type="NCBI Taxonomy" id="42229"/>
    <lineage>
        <taxon>Eukaryota</taxon>
        <taxon>Viridiplantae</taxon>
        <taxon>Streptophyta</taxon>
        <taxon>Embryophyta</taxon>
        <taxon>Tracheophyta</taxon>
        <taxon>Spermatophyta</taxon>
        <taxon>Magnoliopsida</taxon>
        <taxon>eudicotyledons</taxon>
        <taxon>Gunneridae</taxon>
        <taxon>Pentapetalae</taxon>
        <taxon>rosids</taxon>
        <taxon>fabids</taxon>
        <taxon>Rosales</taxon>
        <taxon>Rosaceae</taxon>
        <taxon>Amygdaloideae</taxon>
        <taxon>Amygdaleae</taxon>
        <taxon>Prunus</taxon>
    </lineage>
</organism>
<name>A0A6P5RZ02_PRUAV</name>
<evidence type="ECO:0000256" key="10">
    <source>
        <dbReference type="RuleBase" id="RU000394"/>
    </source>
</evidence>
<keyword evidence="10" id="KW-0493">Microtubule</keyword>
<dbReference type="InterPro" id="IPR003340">
    <property type="entry name" value="B3_DNA-bd"/>
</dbReference>
<evidence type="ECO:0000256" key="12">
    <source>
        <dbReference type="SAM" id="MobiDB-lite"/>
    </source>
</evidence>
<keyword evidence="2 9" id="KW-0547">Nucleotide-binding</keyword>
<dbReference type="Gene3D" id="2.40.330.10">
    <property type="entry name" value="DNA-binding pseudobarrel domain"/>
    <property type="match status" value="1"/>
</dbReference>
<dbReference type="InterPro" id="IPR015300">
    <property type="entry name" value="DNA-bd_pseudobarrel_sf"/>
</dbReference>
<evidence type="ECO:0000256" key="11">
    <source>
        <dbReference type="SAM" id="Coils"/>
    </source>
</evidence>
<evidence type="ECO:0000256" key="9">
    <source>
        <dbReference type="PROSITE-ProRule" id="PRU00283"/>
    </source>
</evidence>
<dbReference type="FunFam" id="3.40.850.10:FF:000041">
    <property type="entry name" value="Kinesin-like calmodulin-binding protein"/>
    <property type="match status" value="1"/>
</dbReference>
<dbReference type="Proteomes" id="UP000515124">
    <property type="component" value="Unplaced"/>
</dbReference>
<dbReference type="PROSITE" id="PS50067">
    <property type="entry name" value="KINESIN_MOTOR_2"/>
    <property type="match status" value="1"/>
</dbReference>
<evidence type="ECO:0000256" key="4">
    <source>
        <dbReference type="ARBA" id="ARBA00023015"/>
    </source>
</evidence>
<dbReference type="InterPro" id="IPR027640">
    <property type="entry name" value="Kinesin-like_fam"/>
</dbReference>
<feature type="compositionally biased region" description="Low complexity" evidence="12">
    <location>
        <begin position="25"/>
        <end position="35"/>
    </location>
</feature>
<dbReference type="PANTHER" id="PTHR47972">
    <property type="entry name" value="KINESIN-LIKE PROTEIN KLP-3"/>
    <property type="match status" value="1"/>
</dbReference>
<dbReference type="InterPro" id="IPR027417">
    <property type="entry name" value="P-loop_NTPase"/>
</dbReference>
<keyword evidence="6" id="KW-0804">Transcription</keyword>
<dbReference type="GO" id="GO:0003677">
    <property type="term" value="F:DNA binding"/>
    <property type="evidence" value="ECO:0007669"/>
    <property type="project" value="UniProtKB-KW"/>
</dbReference>
<keyword evidence="11" id="KW-0175">Coiled coil</keyword>
<gene>
    <name evidence="15" type="primary">LOC110753393</name>
</gene>
<dbReference type="GeneID" id="110753393"/>
<accession>A0A6P5RZ02</accession>
<keyword evidence="3 9" id="KW-0067">ATP-binding</keyword>
<dbReference type="GO" id="GO:0005634">
    <property type="term" value="C:nucleus"/>
    <property type="evidence" value="ECO:0007669"/>
    <property type="project" value="UniProtKB-SubCell"/>
</dbReference>